<name>A0A8E3SBK3_9PAST</name>
<dbReference type="InterPro" id="IPR021729">
    <property type="entry name" value="DUF3298"/>
</dbReference>
<evidence type="ECO:0000313" key="3">
    <source>
        <dbReference type="Proteomes" id="UP000955338"/>
    </source>
</evidence>
<evidence type="ECO:0000313" key="2">
    <source>
        <dbReference type="EMBL" id="QDJ14300.1"/>
    </source>
</evidence>
<sequence>MLKKWRQTIIFFMILVGSAISTKVFAIPLLKVETQPIIQAQKCLKAEQQACYQVDIQTIKTNIEWINHYFEEAIRKQLKLDEVAVIPENWSEKDQKNLSLTELKQNYLAELSGLMQQEFAPFGYFQFYRPRFFAQNQALAMFVEDFYLFSGGAHGYGSTNYLNFDLKLGKKLTVDDLLLPDQKDGLLEKLSQAYAQYLSTKAEDNSSEGYSVDIIDNFTFTADSLVFSYPPYYLGSYAEGTIVLSIPYTELIGILKPAYLFGTTQIRSDFL</sequence>
<dbReference type="Pfam" id="PF11738">
    <property type="entry name" value="DUF3298"/>
    <property type="match status" value="1"/>
</dbReference>
<reference evidence="2" key="1">
    <citation type="submission" date="2017-06" db="EMBL/GenBank/DDBJ databases">
        <title>Genome sequencing of pathogenic and non-pathogenic strains within Bisgaard taxon 40.</title>
        <authorList>
            <person name="Ladner J.T."/>
            <person name="Lovett S.P."/>
            <person name="Koroleva G."/>
            <person name="Lorch J.M."/>
        </authorList>
    </citation>
    <scope>NUCLEOTIDE SEQUENCE</scope>
    <source>
        <strain evidence="2">27576-1-I1</strain>
    </source>
</reference>
<accession>A0A8E3SBK3</accession>
<dbReference type="RefSeq" id="WP_261919619.1">
    <property type="nucleotide sequence ID" value="NZ_CP022011.1"/>
</dbReference>
<dbReference type="Proteomes" id="UP000955338">
    <property type="component" value="Chromosome"/>
</dbReference>
<evidence type="ECO:0000259" key="1">
    <source>
        <dbReference type="Pfam" id="PF11738"/>
    </source>
</evidence>
<feature type="domain" description="DUF3298" evidence="1">
    <location>
        <begin position="176"/>
        <end position="248"/>
    </location>
</feature>
<dbReference type="AlphaFoldDB" id="A0A8E3SBK3"/>
<organism evidence="2 3">
    <name type="scientific">Mergibacter septicus</name>
    <dbReference type="NCBI Taxonomy" id="221402"/>
    <lineage>
        <taxon>Bacteria</taxon>
        <taxon>Pseudomonadati</taxon>
        <taxon>Pseudomonadota</taxon>
        <taxon>Gammaproteobacteria</taxon>
        <taxon>Pasteurellales</taxon>
        <taxon>Pasteurellaceae</taxon>
        <taxon>Mergibacter</taxon>
    </lineage>
</organism>
<dbReference type="Gene3D" id="3.30.565.40">
    <property type="entry name" value="Fervidobacterium nodosum Rt17-B1 like"/>
    <property type="match status" value="1"/>
</dbReference>
<dbReference type="Gene3D" id="3.90.640.20">
    <property type="entry name" value="Heat-shock cognate protein, ATPase"/>
    <property type="match status" value="1"/>
</dbReference>
<gene>
    <name evidence="2" type="ORF">CEP48_02215</name>
</gene>
<dbReference type="InterPro" id="IPR037126">
    <property type="entry name" value="PdaC/RsiV-like_sf"/>
</dbReference>
<dbReference type="EMBL" id="CP022011">
    <property type="protein sequence ID" value="QDJ14300.1"/>
    <property type="molecule type" value="Genomic_DNA"/>
</dbReference>
<keyword evidence="3" id="KW-1185">Reference proteome</keyword>
<proteinExistence type="predicted"/>
<protein>
    <submittedName>
        <fullName evidence="2">DUF3298 domain-containing protein</fullName>
    </submittedName>
</protein>